<dbReference type="GO" id="GO:0016301">
    <property type="term" value="F:kinase activity"/>
    <property type="evidence" value="ECO:0007669"/>
    <property type="project" value="UniProtKB-KW"/>
</dbReference>
<evidence type="ECO:0000313" key="10">
    <source>
        <dbReference type="EMBL" id="OGY27688.1"/>
    </source>
</evidence>
<evidence type="ECO:0000256" key="4">
    <source>
        <dbReference type="ARBA" id="ARBA00022563"/>
    </source>
</evidence>
<dbReference type="PROSITE" id="PS51330">
    <property type="entry name" value="DHFR_2"/>
    <property type="match status" value="1"/>
</dbReference>
<sequence>MKKPKISIISAIAEKNRAIGKDNKLLWHLPEDLQRFKKITSGHPIIMGQKTFESLGRPLPNRTNIVLTIDRIYRAPGTMVVYSMDEALEAAKQVENEEIFFVGGGQIYAQAIKFADKLYLTLVEGEYDADTFFPDYSQFKKVVYEEKRESEGLKYKFLELER</sequence>
<dbReference type="Gene3D" id="3.40.430.10">
    <property type="entry name" value="Dihydrofolate Reductase, subunit A"/>
    <property type="match status" value="1"/>
</dbReference>
<dbReference type="GO" id="GO:0005829">
    <property type="term" value="C:cytosol"/>
    <property type="evidence" value="ECO:0007669"/>
    <property type="project" value="TreeGrafter"/>
</dbReference>
<dbReference type="Pfam" id="PF00186">
    <property type="entry name" value="DHFR_1"/>
    <property type="match status" value="1"/>
</dbReference>
<comment type="similarity">
    <text evidence="2 8">Belongs to the dihydrofolate reductase family.</text>
</comment>
<keyword evidence="10" id="KW-0418">Kinase</keyword>
<reference evidence="10 11" key="1">
    <citation type="journal article" date="2016" name="Nat. Commun.">
        <title>Thousands of microbial genomes shed light on interconnected biogeochemical processes in an aquifer system.</title>
        <authorList>
            <person name="Anantharaman K."/>
            <person name="Brown C.T."/>
            <person name="Hug L.A."/>
            <person name="Sharon I."/>
            <person name="Castelle C.J."/>
            <person name="Probst A.J."/>
            <person name="Thomas B.C."/>
            <person name="Singh A."/>
            <person name="Wilkins M.J."/>
            <person name="Karaoz U."/>
            <person name="Brodie E.L."/>
            <person name="Williams K.H."/>
            <person name="Hubbard S.S."/>
            <person name="Banfield J.F."/>
        </authorList>
    </citation>
    <scope>NUCLEOTIDE SEQUENCE [LARGE SCALE GENOMIC DNA]</scope>
</reference>
<comment type="function">
    <text evidence="7 8">Key enzyme in folate metabolism. Catalyzes an essential reaction for de novo glycine and purine synthesis, and for DNA precursor synthesis.</text>
</comment>
<dbReference type="SUPFAM" id="SSF53597">
    <property type="entry name" value="Dihydrofolate reductase-like"/>
    <property type="match status" value="1"/>
</dbReference>
<dbReference type="GO" id="GO:0070401">
    <property type="term" value="F:NADP+ binding"/>
    <property type="evidence" value="ECO:0007669"/>
    <property type="project" value="UniProtKB-ARBA"/>
</dbReference>
<dbReference type="Proteomes" id="UP000176645">
    <property type="component" value="Unassembled WGS sequence"/>
</dbReference>
<comment type="caution">
    <text evidence="10">The sequence shown here is derived from an EMBL/GenBank/DDBJ whole genome shotgun (WGS) entry which is preliminary data.</text>
</comment>
<comment type="pathway">
    <text evidence="1 8">Cofactor biosynthesis; tetrahydrofolate biosynthesis; 5,6,7,8-tetrahydrofolate from 7,8-dihydrofolate: step 1/1.</text>
</comment>
<dbReference type="GO" id="GO:0046654">
    <property type="term" value="P:tetrahydrofolate biosynthetic process"/>
    <property type="evidence" value="ECO:0007669"/>
    <property type="project" value="UniProtKB-UniPathway"/>
</dbReference>
<feature type="domain" description="DHFR" evidence="9">
    <location>
        <begin position="5"/>
        <end position="162"/>
    </location>
</feature>
<gene>
    <name evidence="10" type="ORF">A2Z42_00380</name>
</gene>
<dbReference type="InterPro" id="IPR024072">
    <property type="entry name" value="DHFR-like_dom_sf"/>
</dbReference>
<dbReference type="PANTHER" id="PTHR48069:SF3">
    <property type="entry name" value="DIHYDROFOLATE REDUCTASE"/>
    <property type="match status" value="1"/>
</dbReference>
<evidence type="ECO:0000256" key="6">
    <source>
        <dbReference type="ARBA" id="ARBA00023002"/>
    </source>
</evidence>
<evidence type="ECO:0000259" key="9">
    <source>
        <dbReference type="PROSITE" id="PS51330"/>
    </source>
</evidence>
<proteinExistence type="inferred from homology"/>
<evidence type="ECO:0000256" key="7">
    <source>
        <dbReference type="ARBA" id="ARBA00025067"/>
    </source>
</evidence>
<evidence type="ECO:0000256" key="1">
    <source>
        <dbReference type="ARBA" id="ARBA00004903"/>
    </source>
</evidence>
<dbReference type="InterPro" id="IPR001796">
    <property type="entry name" value="DHFR_dom"/>
</dbReference>
<dbReference type="GO" id="GO:0004146">
    <property type="term" value="F:dihydrofolate reductase activity"/>
    <property type="evidence" value="ECO:0007669"/>
    <property type="project" value="UniProtKB-EC"/>
</dbReference>
<accession>A0A1G1WIX3</accession>
<dbReference type="FunFam" id="3.40.430.10:FF:000001">
    <property type="entry name" value="Dihydrofolate reductase"/>
    <property type="match status" value="1"/>
</dbReference>
<dbReference type="UniPathway" id="UPA00077">
    <property type="reaction ID" value="UER00158"/>
</dbReference>
<dbReference type="PRINTS" id="PR00070">
    <property type="entry name" value="DHFR"/>
</dbReference>
<dbReference type="InterPro" id="IPR012259">
    <property type="entry name" value="DHFR"/>
</dbReference>
<keyword evidence="10" id="KW-0808">Transferase</keyword>
<evidence type="ECO:0000256" key="2">
    <source>
        <dbReference type="ARBA" id="ARBA00009539"/>
    </source>
</evidence>
<dbReference type="GO" id="GO:0046452">
    <property type="term" value="P:dihydrofolate metabolic process"/>
    <property type="evidence" value="ECO:0007669"/>
    <property type="project" value="TreeGrafter"/>
</dbReference>
<name>A0A1G1WIX3_9BACT</name>
<evidence type="ECO:0000256" key="8">
    <source>
        <dbReference type="PIRNR" id="PIRNR000194"/>
    </source>
</evidence>
<evidence type="ECO:0000313" key="11">
    <source>
        <dbReference type="Proteomes" id="UP000176645"/>
    </source>
</evidence>
<dbReference type="EMBL" id="MHCU01000026">
    <property type="protein sequence ID" value="OGY27688.1"/>
    <property type="molecule type" value="Genomic_DNA"/>
</dbReference>
<evidence type="ECO:0000256" key="3">
    <source>
        <dbReference type="ARBA" id="ARBA00012856"/>
    </source>
</evidence>
<comment type="catalytic activity">
    <reaction evidence="8">
        <text>(6S)-5,6,7,8-tetrahydrofolate + NADP(+) = 7,8-dihydrofolate + NADPH + H(+)</text>
        <dbReference type="Rhea" id="RHEA:15009"/>
        <dbReference type="ChEBI" id="CHEBI:15378"/>
        <dbReference type="ChEBI" id="CHEBI:57451"/>
        <dbReference type="ChEBI" id="CHEBI:57453"/>
        <dbReference type="ChEBI" id="CHEBI:57783"/>
        <dbReference type="ChEBI" id="CHEBI:58349"/>
        <dbReference type="EC" id="1.5.1.3"/>
    </reaction>
</comment>
<dbReference type="GO" id="GO:0006730">
    <property type="term" value="P:one-carbon metabolic process"/>
    <property type="evidence" value="ECO:0007669"/>
    <property type="project" value="UniProtKB-KW"/>
</dbReference>
<dbReference type="PIRSF" id="PIRSF000194">
    <property type="entry name" value="DHFR"/>
    <property type="match status" value="1"/>
</dbReference>
<protein>
    <recommendedName>
        <fullName evidence="3 8">Dihydrofolate reductase</fullName>
        <ecNumber evidence="3 8">1.5.1.3</ecNumber>
    </recommendedName>
</protein>
<keyword evidence="6 8" id="KW-0560">Oxidoreductase</keyword>
<keyword evidence="4 8" id="KW-0554">One-carbon metabolism</keyword>
<evidence type="ECO:0000256" key="5">
    <source>
        <dbReference type="ARBA" id="ARBA00022857"/>
    </source>
</evidence>
<dbReference type="AlphaFoldDB" id="A0A1G1WIX3"/>
<organism evidence="10 11">
    <name type="scientific">Candidatus Woykebacteria bacterium RBG_19FT_COMBO_43_10</name>
    <dbReference type="NCBI Taxonomy" id="1802598"/>
    <lineage>
        <taxon>Bacteria</taxon>
        <taxon>Candidatus Woykeibacteriota</taxon>
    </lineage>
</organism>
<dbReference type="PANTHER" id="PTHR48069">
    <property type="entry name" value="DIHYDROFOLATE REDUCTASE"/>
    <property type="match status" value="1"/>
</dbReference>
<dbReference type="CDD" id="cd00209">
    <property type="entry name" value="DHFR"/>
    <property type="match status" value="1"/>
</dbReference>
<dbReference type="EC" id="1.5.1.3" evidence="3 8"/>
<dbReference type="GO" id="GO:0046655">
    <property type="term" value="P:folic acid metabolic process"/>
    <property type="evidence" value="ECO:0007669"/>
    <property type="project" value="TreeGrafter"/>
</dbReference>
<keyword evidence="5 8" id="KW-0521">NADP</keyword>